<feature type="domain" description="Reverse transcriptase" evidence="2">
    <location>
        <begin position="1"/>
        <end position="114"/>
    </location>
</feature>
<sequence>MIIPQGSTLSCSLFAIAINGIALGVADTVDKSLYVDDLMIHCAGKTVGSAVRILQMAINKISDNADAVGYVLSEEKTKVVHFCRLRRPHYDPVLFVKDRIIAVSQDMKFLGLTFDRELRWSKHLQNVVTKCRKSLNVIRVLAHHKWGAHPKTLLDVYKALILSRIDYGCCAYLTCDNSAMLGNLDKIQNLAIRYSLGAFPTSPVAALHVEANILPLALRRKQAAVNYYQFRVDD</sequence>
<dbReference type="AlphaFoldDB" id="A0A1Y1K040"/>
<reference evidence="3" key="1">
    <citation type="journal article" date="2016" name="Sci. Rep.">
        <title>Molecular characterization of firefly nuptial gifts: a multi-omics approach sheds light on postcopulatory sexual selection.</title>
        <authorList>
            <person name="Al-Wathiqui N."/>
            <person name="Fallon T.R."/>
            <person name="South A."/>
            <person name="Weng J.K."/>
            <person name="Lewis S.M."/>
        </authorList>
    </citation>
    <scope>NUCLEOTIDE SEQUENCE</scope>
</reference>
<keyword evidence="1" id="KW-0732">Signal</keyword>
<dbReference type="GO" id="GO:0071897">
    <property type="term" value="P:DNA biosynthetic process"/>
    <property type="evidence" value="ECO:0007669"/>
    <property type="project" value="UniProtKB-ARBA"/>
</dbReference>
<dbReference type="SUPFAM" id="SSF56672">
    <property type="entry name" value="DNA/RNA polymerases"/>
    <property type="match status" value="1"/>
</dbReference>
<accession>A0A1Y1K040</accession>
<dbReference type="PROSITE" id="PS50878">
    <property type="entry name" value="RT_POL"/>
    <property type="match status" value="1"/>
</dbReference>
<feature type="chain" id="PRO_5012869638" description="Reverse transcriptase domain-containing protein" evidence="1">
    <location>
        <begin position="27"/>
        <end position="234"/>
    </location>
</feature>
<dbReference type="InterPro" id="IPR000477">
    <property type="entry name" value="RT_dom"/>
</dbReference>
<name>A0A1Y1K040_PHOPY</name>
<dbReference type="EMBL" id="GEZM01096458">
    <property type="protein sequence ID" value="JAV54884.1"/>
    <property type="molecule type" value="Transcribed_RNA"/>
</dbReference>
<evidence type="ECO:0000259" key="2">
    <source>
        <dbReference type="PROSITE" id="PS50878"/>
    </source>
</evidence>
<dbReference type="PANTHER" id="PTHR33481:SF1">
    <property type="entry name" value="ENDONUCLEASE_EXONUCLEASE_PHOSPHATASE DOMAIN-CONTAINING PROTEIN-RELATED"/>
    <property type="match status" value="1"/>
</dbReference>
<protein>
    <recommendedName>
        <fullName evidence="2">Reverse transcriptase domain-containing protein</fullName>
    </recommendedName>
</protein>
<organism evidence="3">
    <name type="scientific">Photinus pyralis</name>
    <name type="common">Common eastern firefly</name>
    <name type="synonym">Lampyris pyralis</name>
    <dbReference type="NCBI Taxonomy" id="7054"/>
    <lineage>
        <taxon>Eukaryota</taxon>
        <taxon>Metazoa</taxon>
        <taxon>Ecdysozoa</taxon>
        <taxon>Arthropoda</taxon>
        <taxon>Hexapoda</taxon>
        <taxon>Insecta</taxon>
        <taxon>Pterygota</taxon>
        <taxon>Neoptera</taxon>
        <taxon>Endopterygota</taxon>
        <taxon>Coleoptera</taxon>
        <taxon>Polyphaga</taxon>
        <taxon>Elateriformia</taxon>
        <taxon>Elateroidea</taxon>
        <taxon>Lampyridae</taxon>
        <taxon>Lampyrinae</taxon>
        <taxon>Photinus</taxon>
    </lineage>
</organism>
<dbReference type="PANTHER" id="PTHR33481">
    <property type="entry name" value="REVERSE TRANSCRIPTASE"/>
    <property type="match status" value="1"/>
</dbReference>
<proteinExistence type="predicted"/>
<feature type="signal peptide" evidence="1">
    <location>
        <begin position="1"/>
        <end position="26"/>
    </location>
</feature>
<dbReference type="Pfam" id="PF00078">
    <property type="entry name" value="RVT_1"/>
    <property type="match status" value="1"/>
</dbReference>
<evidence type="ECO:0000313" key="3">
    <source>
        <dbReference type="EMBL" id="JAV54884.1"/>
    </source>
</evidence>
<dbReference type="InterPro" id="IPR043502">
    <property type="entry name" value="DNA/RNA_pol_sf"/>
</dbReference>
<evidence type="ECO:0000256" key="1">
    <source>
        <dbReference type="SAM" id="SignalP"/>
    </source>
</evidence>